<dbReference type="InterPro" id="IPR044673">
    <property type="entry name" value="DCL-like"/>
</dbReference>
<organism evidence="1 2">
    <name type="scientific">Candidatus Megaera venefica</name>
    <dbReference type="NCBI Taxonomy" id="2055910"/>
    <lineage>
        <taxon>Bacteria</taxon>
        <taxon>Pseudomonadati</taxon>
        <taxon>Pseudomonadota</taxon>
        <taxon>Alphaproteobacteria</taxon>
        <taxon>Rickettsiales</taxon>
        <taxon>Rickettsiaceae</taxon>
        <taxon>Candidatus Megaera</taxon>
    </lineage>
</organism>
<gene>
    <name evidence="1" type="ORF">Megvenef_01706</name>
</gene>
<dbReference type="Proteomes" id="UP001291687">
    <property type="component" value="Unassembled WGS sequence"/>
</dbReference>
<dbReference type="Gene3D" id="3.10.450.40">
    <property type="match status" value="1"/>
</dbReference>
<evidence type="ECO:0000313" key="2">
    <source>
        <dbReference type="Proteomes" id="UP001291687"/>
    </source>
</evidence>
<proteinExistence type="predicted"/>
<comment type="caution">
    <text evidence="1">The sequence shown here is derived from an EMBL/GenBank/DDBJ whole genome shotgun (WGS) entry which is preliminary data.</text>
</comment>
<sequence length="215" mass="25397">MTNIVLNTKEFQSKTEAKNFFKEMLSKYKPSNVVDDLEDIKHLTSLLERHPERNEKVGVGISHFKVTNTKFSKRNFCFHIIRIDGTETDFSYINCIDIHSSQKEEVSKAFRWSVREYVQTRKKELFSNVLNGVIKCFDTGETITFEQVEMRYHKPNTFNVIVKTFLKDQDLDFDLVELTDNQDNQYSPELTDDVLKQKFLNYHNETAQLYPRKTS</sequence>
<dbReference type="Pfam" id="PF11523">
    <property type="entry name" value="DUF3223"/>
    <property type="match status" value="1"/>
</dbReference>
<keyword evidence="2" id="KW-1185">Reference proteome</keyword>
<evidence type="ECO:0000313" key="1">
    <source>
        <dbReference type="EMBL" id="MEA0971719.1"/>
    </source>
</evidence>
<dbReference type="PANTHER" id="PTHR33415:SF12">
    <property type="entry name" value="PROTEIN EMBRYO DEFECTIVE 514"/>
    <property type="match status" value="1"/>
</dbReference>
<accession>A0ABU5NEX5</accession>
<protein>
    <submittedName>
        <fullName evidence="1">DUF3223 domain-containing protein</fullName>
    </submittedName>
</protein>
<dbReference type="EMBL" id="JARJFB010000232">
    <property type="protein sequence ID" value="MEA0971719.1"/>
    <property type="molecule type" value="Genomic_DNA"/>
</dbReference>
<dbReference type="RefSeq" id="WP_322777638.1">
    <property type="nucleotide sequence ID" value="NZ_JARJFB010000232.1"/>
</dbReference>
<dbReference type="PANTHER" id="PTHR33415">
    <property type="entry name" value="PROTEIN EMBRYO DEFECTIVE 514"/>
    <property type="match status" value="1"/>
</dbReference>
<reference evidence="1 2" key="1">
    <citation type="submission" date="2023-03" db="EMBL/GenBank/DDBJ databases">
        <title>Host association and intracellularity evolved multiple times independently in the Rickettsiales.</title>
        <authorList>
            <person name="Castelli M."/>
            <person name="Nardi T."/>
            <person name="Gammuto L."/>
            <person name="Bellinzona G."/>
            <person name="Sabaneyeva E."/>
            <person name="Potekhin A."/>
            <person name="Serra V."/>
            <person name="Petroni G."/>
            <person name="Sassera D."/>
        </authorList>
    </citation>
    <scope>NUCLEOTIDE SEQUENCE [LARGE SCALE GENOMIC DNA]</scope>
    <source>
        <strain evidence="1 2">Sr 2-6</strain>
    </source>
</reference>
<name>A0ABU5NEX5_9RICK</name>